<keyword evidence="3 12" id="KW-0235">DNA replication</keyword>
<proteinExistence type="inferred from homology"/>
<keyword evidence="7 12" id="KW-0067">ATP-binding</keyword>
<dbReference type="InterPro" id="IPR016136">
    <property type="entry name" value="DNA_helicase_N/primase_C"/>
</dbReference>
<dbReference type="NCBIfam" id="TIGR00665">
    <property type="entry name" value="DnaB"/>
    <property type="match status" value="1"/>
</dbReference>
<evidence type="ECO:0000256" key="6">
    <source>
        <dbReference type="ARBA" id="ARBA00022806"/>
    </source>
</evidence>
<evidence type="ECO:0000256" key="2">
    <source>
        <dbReference type="ARBA" id="ARBA00022515"/>
    </source>
</evidence>
<comment type="similarity">
    <text evidence="1 12">Belongs to the helicase family. DnaB subfamily.</text>
</comment>
<dbReference type="RefSeq" id="WP_089749729.1">
    <property type="nucleotide sequence ID" value="NZ_FOOG01000002.1"/>
</dbReference>
<evidence type="ECO:0000256" key="3">
    <source>
        <dbReference type="ARBA" id="ARBA00022705"/>
    </source>
</evidence>
<dbReference type="Proteomes" id="UP000198897">
    <property type="component" value="Unassembled WGS sequence"/>
</dbReference>
<evidence type="ECO:0000256" key="7">
    <source>
        <dbReference type="ARBA" id="ARBA00022840"/>
    </source>
</evidence>
<dbReference type="SUPFAM" id="SSF48024">
    <property type="entry name" value="N-terminal domain of DnaB helicase"/>
    <property type="match status" value="1"/>
</dbReference>
<dbReference type="Pfam" id="PF03796">
    <property type="entry name" value="DnaB_C"/>
    <property type="match status" value="1"/>
</dbReference>
<accession>A0A1I2JZB0</accession>
<evidence type="ECO:0000256" key="11">
    <source>
        <dbReference type="NCBIfam" id="TIGR00665"/>
    </source>
</evidence>
<dbReference type="GO" id="GO:0043139">
    <property type="term" value="F:5'-3' DNA helicase activity"/>
    <property type="evidence" value="ECO:0007669"/>
    <property type="project" value="UniProtKB-EC"/>
</dbReference>
<dbReference type="GO" id="GO:0003677">
    <property type="term" value="F:DNA binding"/>
    <property type="evidence" value="ECO:0007669"/>
    <property type="project" value="UniProtKB-UniRule"/>
</dbReference>
<dbReference type="InterPro" id="IPR007692">
    <property type="entry name" value="DNA_helicase_DnaB"/>
</dbReference>
<dbReference type="Gene3D" id="1.10.860.10">
    <property type="entry name" value="DNAb Helicase, Chain A"/>
    <property type="match status" value="1"/>
</dbReference>
<dbReference type="GO" id="GO:0005829">
    <property type="term" value="C:cytosol"/>
    <property type="evidence" value="ECO:0007669"/>
    <property type="project" value="TreeGrafter"/>
</dbReference>
<keyword evidence="9" id="KW-0413">Isomerase</keyword>
<evidence type="ECO:0000256" key="9">
    <source>
        <dbReference type="ARBA" id="ARBA00023235"/>
    </source>
</evidence>
<comment type="function">
    <text evidence="12">The main replicative DNA helicase, it participates in initiation and elongation during chromosome replication. Travels ahead of the DNA replisome, separating dsDNA into templates for DNA synthesis. A processive ATP-dependent 5'-3' DNA helicase it has DNA-dependent ATPase activity.</text>
</comment>
<evidence type="ECO:0000256" key="1">
    <source>
        <dbReference type="ARBA" id="ARBA00008428"/>
    </source>
</evidence>
<dbReference type="CDD" id="cd00984">
    <property type="entry name" value="DnaB_C"/>
    <property type="match status" value="1"/>
</dbReference>
<dbReference type="EMBL" id="FOOG01000002">
    <property type="protein sequence ID" value="SFF58171.1"/>
    <property type="molecule type" value="Genomic_DNA"/>
</dbReference>
<dbReference type="PROSITE" id="PS51199">
    <property type="entry name" value="SF4_HELICASE"/>
    <property type="match status" value="1"/>
</dbReference>
<gene>
    <name evidence="14" type="ORF">SAMN05216353_102158</name>
</gene>
<dbReference type="InterPro" id="IPR036185">
    <property type="entry name" value="DNA_heli_DnaB-like_N_sf"/>
</dbReference>
<keyword evidence="5 12" id="KW-0378">Hydrolase</keyword>
<dbReference type="Pfam" id="PF00772">
    <property type="entry name" value="DnaB"/>
    <property type="match status" value="1"/>
</dbReference>
<reference evidence="15" key="1">
    <citation type="submission" date="2016-10" db="EMBL/GenBank/DDBJ databases">
        <authorList>
            <person name="Varghese N."/>
            <person name="Submissions S."/>
        </authorList>
    </citation>
    <scope>NUCLEOTIDE SEQUENCE [LARGE SCALE GENOMIC DNA]</scope>
    <source>
        <strain evidence="15">FP5</strain>
    </source>
</reference>
<evidence type="ECO:0000256" key="10">
    <source>
        <dbReference type="ARBA" id="ARBA00048954"/>
    </source>
</evidence>
<evidence type="ECO:0000256" key="4">
    <source>
        <dbReference type="ARBA" id="ARBA00022741"/>
    </source>
</evidence>
<dbReference type="InterPro" id="IPR027417">
    <property type="entry name" value="P-loop_NTPase"/>
</dbReference>
<evidence type="ECO:0000313" key="15">
    <source>
        <dbReference type="Proteomes" id="UP000198897"/>
    </source>
</evidence>
<comment type="catalytic activity">
    <reaction evidence="10 12">
        <text>ATP + H2O = ADP + phosphate + H(+)</text>
        <dbReference type="Rhea" id="RHEA:13065"/>
        <dbReference type="ChEBI" id="CHEBI:15377"/>
        <dbReference type="ChEBI" id="CHEBI:15378"/>
        <dbReference type="ChEBI" id="CHEBI:30616"/>
        <dbReference type="ChEBI" id="CHEBI:43474"/>
        <dbReference type="ChEBI" id="CHEBI:456216"/>
        <dbReference type="EC" id="5.6.2.3"/>
    </reaction>
</comment>
<dbReference type="GO" id="GO:1990077">
    <property type="term" value="C:primosome complex"/>
    <property type="evidence" value="ECO:0007669"/>
    <property type="project" value="UniProtKB-UniRule"/>
</dbReference>
<keyword evidence="6 12" id="KW-0347">Helicase</keyword>
<evidence type="ECO:0000313" key="14">
    <source>
        <dbReference type="EMBL" id="SFF58171.1"/>
    </source>
</evidence>
<dbReference type="OrthoDB" id="9773982at2"/>
<dbReference type="AlphaFoldDB" id="A0A1I2JZB0"/>
<name>A0A1I2JZB0_9BACI</name>
<dbReference type="PANTHER" id="PTHR30153:SF2">
    <property type="entry name" value="REPLICATIVE DNA HELICASE"/>
    <property type="match status" value="1"/>
</dbReference>
<evidence type="ECO:0000256" key="12">
    <source>
        <dbReference type="RuleBase" id="RU362085"/>
    </source>
</evidence>
<keyword evidence="15" id="KW-1185">Reference proteome</keyword>
<evidence type="ECO:0000256" key="8">
    <source>
        <dbReference type="ARBA" id="ARBA00023125"/>
    </source>
</evidence>
<sequence length="418" mass="47358">MIYNREAEQSVIGTILYEGTLMKDATLMADHFADPRHQLIYRAMQKVYKAEAPVNLVSVTTELNDKITSVGGVSYLADLAGSVPTTQAFKHDQRLVLEAFRNRKGKEQAIRYIENPSNESLEELLQSLEVYRGMTDKEAPSTYDTLMEIAHEMVQPRESSMSGYSTGYPDLDQMTGGSQKGDLMILAGRPSMGKTAFALNLAAHHCKGGGEVHLFSLEMGHKELLKRLISCEAEVDGQKWRSMKFSNDDYERAMTAIGVMAEWNMFIHERESTVADIRAAIRQAVHNNGEERPLVIIDYLQLMTSTTRFERRDLEVGAMTRELKLLARELEVPILLLSQLSRGVEQRQDKRPVMSDLRESGSIEQDADVIGFLYREDYYNWKTEDQDRVEFLLSKQRNGPVGMVGLKFMKAYGKFTGV</sequence>
<evidence type="ECO:0000259" key="13">
    <source>
        <dbReference type="PROSITE" id="PS51199"/>
    </source>
</evidence>
<dbReference type="Gene3D" id="3.40.50.300">
    <property type="entry name" value="P-loop containing nucleotide triphosphate hydrolases"/>
    <property type="match status" value="1"/>
</dbReference>
<dbReference type="InterPro" id="IPR007694">
    <property type="entry name" value="DNA_helicase_DnaB-like_C"/>
</dbReference>
<dbReference type="GO" id="GO:0006269">
    <property type="term" value="P:DNA replication, synthesis of primer"/>
    <property type="evidence" value="ECO:0007669"/>
    <property type="project" value="UniProtKB-UniRule"/>
</dbReference>
<organism evidence="14 15">
    <name type="scientific">Halobacillus alkaliphilus</name>
    <dbReference type="NCBI Taxonomy" id="396056"/>
    <lineage>
        <taxon>Bacteria</taxon>
        <taxon>Bacillati</taxon>
        <taxon>Bacillota</taxon>
        <taxon>Bacilli</taxon>
        <taxon>Bacillales</taxon>
        <taxon>Bacillaceae</taxon>
        <taxon>Halobacillus</taxon>
    </lineage>
</organism>
<dbReference type="GO" id="GO:0005524">
    <property type="term" value="F:ATP binding"/>
    <property type="evidence" value="ECO:0007669"/>
    <property type="project" value="UniProtKB-UniRule"/>
</dbReference>
<dbReference type="PANTHER" id="PTHR30153">
    <property type="entry name" value="REPLICATIVE DNA HELICASE DNAB"/>
    <property type="match status" value="1"/>
</dbReference>
<keyword evidence="8 12" id="KW-0238">DNA-binding</keyword>
<dbReference type="EC" id="5.6.2.3" evidence="11 12"/>
<dbReference type="InterPro" id="IPR007693">
    <property type="entry name" value="DNA_helicase_DnaB-like_N"/>
</dbReference>
<feature type="domain" description="SF4 helicase" evidence="13">
    <location>
        <begin position="157"/>
        <end position="418"/>
    </location>
</feature>
<evidence type="ECO:0000256" key="5">
    <source>
        <dbReference type="ARBA" id="ARBA00022801"/>
    </source>
</evidence>
<keyword evidence="2 12" id="KW-0639">Primosome</keyword>
<keyword evidence="4 12" id="KW-0547">Nucleotide-binding</keyword>
<dbReference type="GO" id="GO:0016887">
    <property type="term" value="F:ATP hydrolysis activity"/>
    <property type="evidence" value="ECO:0007669"/>
    <property type="project" value="RHEA"/>
</dbReference>
<protein>
    <recommendedName>
        <fullName evidence="11 12">Replicative DNA helicase</fullName>
        <ecNumber evidence="11 12">5.6.2.3</ecNumber>
    </recommendedName>
</protein>
<dbReference type="SUPFAM" id="SSF52540">
    <property type="entry name" value="P-loop containing nucleoside triphosphate hydrolases"/>
    <property type="match status" value="1"/>
</dbReference>